<comment type="caution">
    <text evidence="8">The sequence shown here is derived from an EMBL/GenBank/DDBJ whole genome shotgun (WGS) entry which is preliminary data.</text>
</comment>
<feature type="active site" description="Charge relay system" evidence="5">
    <location>
        <position position="57"/>
    </location>
</feature>
<feature type="domain" description="Peptidase S8/S53" evidence="7">
    <location>
        <begin position="48"/>
        <end position="297"/>
    </location>
</feature>
<evidence type="ECO:0000256" key="4">
    <source>
        <dbReference type="ARBA" id="ARBA00022825"/>
    </source>
</evidence>
<keyword evidence="3 5" id="KW-0378">Hydrolase</keyword>
<dbReference type="FunFam" id="3.40.50.200:FF:000017">
    <property type="entry name" value="Intracellular serine protease"/>
    <property type="match status" value="1"/>
</dbReference>
<dbReference type="PANTHER" id="PTHR43399">
    <property type="entry name" value="SUBTILISIN-RELATED"/>
    <property type="match status" value="1"/>
</dbReference>
<sequence length="319" mass="34343">MNSSTANKQKGIKLIPFTVNKVVEQVNEIPPGVQLIHAPEVWEKSAKGKDIVVAVLDTGCDINHIDLKDRIIGGRNFTKDYEGDQNTYLDNNGHGTHVAGTIAATENGVGILGVAPLAKLLVLKVLAGDGSGSYEQIIEAIHYAVNWRGPNKEKVRIISMSLGGPQDVPELHEAIQNAVKQDVLVVCAAGNDGDCNDDTEELDFPGAYSEVIEVGAVNLERKISCFSNSNQEIDLVAPGDEILSTYPEGKYAVLSGTSMATPHVAGALALLIKQCEREYGRKLSEPEIYAQLIKRTVPLGYERTSEGNGLIDLSRINGQ</sequence>
<dbReference type="InterPro" id="IPR034202">
    <property type="entry name" value="Subtilisin_Carlsberg-like"/>
</dbReference>
<evidence type="ECO:0000313" key="8">
    <source>
        <dbReference type="EMBL" id="OJD74414.1"/>
    </source>
</evidence>
<dbReference type="PROSITE" id="PS00136">
    <property type="entry name" value="SUBTILASE_ASP"/>
    <property type="match status" value="1"/>
</dbReference>
<dbReference type="SUPFAM" id="SSF52743">
    <property type="entry name" value="Subtilisin-like"/>
    <property type="match status" value="1"/>
</dbReference>
<dbReference type="InterPro" id="IPR015500">
    <property type="entry name" value="Peptidase_S8_subtilisin-rel"/>
</dbReference>
<dbReference type="RefSeq" id="WP_071720373.1">
    <property type="nucleotide sequence ID" value="NZ_CBCSHB010000001.1"/>
</dbReference>
<dbReference type="InterPro" id="IPR023827">
    <property type="entry name" value="Peptidase_S8_Asp-AS"/>
</dbReference>
<evidence type="ECO:0000256" key="1">
    <source>
        <dbReference type="ARBA" id="ARBA00011073"/>
    </source>
</evidence>
<dbReference type="PROSITE" id="PS51892">
    <property type="entry name" value="SUBTILASE"/>
    <property type="match status" value="1"/>
</dbReference>
<evidence type="ECO:0000256" key="2">
    <source>
        <dbReference type="ARBA" id="ARBA00022670"/>
    </source>
</evidence>
<dbReference type="Gene3D" id="3.40.50.200">
    <property type="entry name" value="Peptidase S8/S53 domain"/>
    <property type="match status" value="1"/>
</dbReference>
<name>A0A1J9U6P1_9BACI</name>
<comment type="similarity">
    <text evidence="1 5 6">Belongs to the peptidase S8 family.</text>
</comment>
<evidence type="ECO:0000256" key="5">
    <source>
        <dbReference type="PROSITE-ProRule" id="PRU01240"/>
    </source>
</evidence>
<dbReference type="InterPro" id="IPR023828">
    <property type="entry name" value="Peptidase_S8_Ser-AS"/>
</dbReference>
<evidence type="ECO:0000313" key="9">
    <source>
        <dbReference type="Proteomes" id="UP000182788"/>
    </source>
</evidence>
<evidence type="ECO:0000256" key="6">
    <source>
        <dbReference type="RuleBase" id="RU003355"/>
    </source>
</evidence>
<evidence type="ECO:0000256" key="3">
    <source>
        <dbReference type="ARBA" id="ARBA00022801"/>
    </source>
</evidence>
<protein>
    <submittedName>
        <fullName evidence="8">Serine protease</fullName>
    </submittedName>
</protein>
<dbReference type="PANTHER" id="PTHR43399:SF4">
    <property type="entry name" value="CELL WALL-ASSOCIATED PROTEASE"/>
    <property type="match status" value="1"/>
</dbReference>
<dbReference type="EMBL" id="MAOI01000112">
    <property type="protein sequence ID" value="OJD74414.1"/>
    <property type="molecule type" value="Genomic_DNA"/>
</dbReference>
<dbReference type="Pfam" id="PF00082">
    <property type="entry name" value="Peptidase_S8"/>
    <property type="match status" value="1"/>
</dbReference>
<evidence type="ECO:0000259" key="7">
    <source>
        <dbReference type="Pfam" id="PF00082"/>
    </source>
</evidence>
<dbReference type="CDD" id="cd07477">
    <property type="entry name" value="Peptidases_S8_Subtilisin_subset"/>
    <property type="match status" value="1"/>
</dbReference>
<feature type="active site" description="Charge relay system" evidence="5">
    <location>
        <position position="94"/>
    </location>
</feature>
<feature type="active site" description="Charge relay system" evidence="5">
    <location>
        <position position="258"/>
    </location>
</feature>
<dbReference type="PROSITE" id="PS00138">
    <property type="entry name" value="SUBTILASE_SER"/>
    <property type="match status" value="1"/>
</dbReference>
<dbReference type="InterPro" id="IPR022398">
    <property type="entry name" value="Peptidase_S8_His-AS"/>
</dbReference>
<reference evidence="8 9" key="1">
    <citation type="submission" date="2016-06" db="EMBL/GenBank/DDBJ databases">
        <title>First insights into the genetic diversity and population structure of in the Bacillus cereus group bacteria from diverse marine environments.</title>
        <authorList>
            <person name="Liu Y."/>
            <person name="Lai Q."/>
            <person name="Shao Z."/>
        </authorList>
    </citation>
    <scope>NUCLEOTIDE SEQUENCE [LARGE SCALE GENOMIC DNA]</scope>
    <source>
        <strain evidence="8 9">NH24A2</strain>
    </source>
</reference>
<organism evidence="8 9">
    <name type="scientific">Bacillus paramycoides</name>
    <dbReference type="NCBI Taxonomy" id="2026194"/>
    <lineage>
        <taxon>Bacteria</taxon>
        <taxon>Bacillati</taxon>
        <taxon>Bacillota</taxon>
        <taxon>Bacilli</taxon>
        <taxon>Bacillales</taxon>
        <taxon>Bacillaceae</taxon>
        <taxon>Bacillus</taxon>
        <taxon>Bacillus cereus group</taxon>
    </lineage>
</organism>
<dbReference type="InterPro" id="IPR051048">
    <property type="entry name" value="Peptidase_S8/S53_subtilisin"/>
</dbReference>
<dbReference type="InterPro" id="IPR000209">
    <property type="entry name" value="Peptidase_S8/S53_dom"/>
</dbReference>
<dbReference type="Proteomes" id="UP000182788">
    <property type="component" value="Unassembled WGS sequence"/>
</dbReference>
<dbReference type="PROSITE" id="PS00137">
    <property type="entry name" value="SUBTILASE_HIS"/>
    <property type="match status" value="1"/>
</dbReference>
<dbReference type="AlphaFoldDB" id="A0A1J9U6P1"/>
<keyword evidence="4 5" id="KW-0720">Serine protease</keyword>
<gene>
    <name evidence="8" type="ORF">BAU28_05345</name>
</gene>
<dbReference type="GeneID" id="87594447"/>
<keyword evidence="2 5" id="KW-0645">Protease</keyword>
<accession>A0A1J9U6P1</accession>
<proteinExistence type="inferred from homology"/>
<dbReference type="GO" id="GO:0006508">
    <property type="term" value="P:proteolysis"/>
    <property type="evidence" value="ECO:0007669"/>
    <property type="project" value="UniProtKB-KW"/>
</dbReference>
<dbReference type="InterPro" id="IPR036852">
    <property type="entry name" value="Peptidase_S8/S53_dom_sf"/>
</dbReference>
<dbReference type="PRINTS" id="PR00723">
    <property type="entry name" value="SUBTILISIN"/>
</dbReference>
<dbReference type="GO" id="GO:0004252">
    <property type="term" value="F:serine-type endopeptidase activity"/>
    <property type="evidence" value="ECO:0007669"/>
    <property type="project" value="UniProtKB-UniRule"/>
</dbReference>